<proteinExistence type="predicted"/>
<dbReference type="SUPFAM" id="SSF51445">
    <property type="entry name" value="(Trans)glycosidases"/>
    <property type="match status" value="1"/>
</dbReference>
<organism evidence="2 3">
    <name type="scientific">Pedobacter ginsenosidimutans</name>
    <dbReference type="NCBI Taxonomy" id="687842"/>
    <lineage>
        <taxon>Bacteria</taxon>
        <taxon>Pseudomonadati</taxon>
        <taxon>Bacteroidota</taxon>
        <taxon>Sphingobacteriia</taxon>
        <taxon>Sphingobacteriales</taxon>
        <taxon>Sphingobacteriaceae</taxon>
        <taxon>Pedobacter</taxon>
    </lineage>
</organism>
<reference evidence="2 3" key="1">
    <citation type="submission" date="2015-11" db="EMBL/GenBank/DDBJ databases">
        <title>Sequence of Pedobacter ginsenosidimutans.</title>
        <authorList>
            <person name="Carson E."/>
            <person name="Keyser V."/>
            <person name="Newman J."/>
            <person name="Miller J."/>
        </authorList>
    </citation>
    <scope>NUCLEOTIDE SEQUENCE [LARGE SCALE GENOMIC DNA]</scope>
    <source>
        <strain evidence="2 3">KACC 14530</strain>
    </source>
</reference>
<name>A0A0T5VQ80_9SPHI</name>
<dbReference type="PANTHER" id="PTHR12631:SF10">
    <property type="entry name" value="BETA-XYLOSIDASE-LIKE PROTEIN-RELATED"/>
    <property type="match status" value="1"/>
</dbReference>
<feature type="domain" description="Golvesin/Xly CBD-like" evidence="1">
    <location>
        <begin position="548"/>
        <end position="675"/>
    </location>
</feature>
<accession>A0A0T5VQ80</accession>
<evidence type="ECO:0000313" key="2">
    <source>
        <dbReference type="EMBL" id="KRT15801.1"/>
    </source>
</evidence>
<gene>
    <name evidence="2" type="ORF">ASU31_12510</name>
</gene>
<evidence type="ECO:0000259" key="1">
    <source>
        <dbReference type="Pfam" id="PF25275"/>
    </source>
</evidence>
<sequence>MIKINYTRGRKMVLSTAFFLMAFLLAPVTLFAQQSFITIQQKVAGNIFYQSDQKEFVIHVAADSVEWACYDFWEQKILSGKKAVAGDTALLNIEPGKLGWFKLLIKSKQNSAVTGSKETFFAIVSNFDLSTVSQSAFIGQTHAWQSTDILIPIAKKMGVKYVRDAIRWDVVEKQKQVYTFGTKEDAFIAQLAANNLKPYLVCALYNPLYDNGKAPVSAEGRMAFAKYVKQLLTHYPGIENVEIWNEPDIGTFSQGLTTEDQKTTFYYNLLKASYDEVHPTFPNVKIVGMVVSDLATESFLGKILQKGALSSMNEYAFHSYIPVSEAIVTDINKHKNVIKAYNNNNLIPINLSETGFTTFTFTEKEQANNLPRRIVTALANGVQKIGIYNLQNKSTLNDSEGAFGLIRHPDDTLGAYTPKPGFATYAALTRQLSGAIFVAEEQISPGLINAYKFTKGSDEVRVMYSLSGTGVRLFTDAASLEVVDIMGNSTIYNAVNDTVSITLDANPVYIKGVLKAPFAQEKILPATAPFSLKYGFYFGGYTEITQDSIAAAKWISAIAEIVGHDGKRTRVVAKPAVQSKATWKAAITKAGLYNISVYIPGNAALNAYSTTKAKYTIFAGGAEVAAVVVDQFKDQGKWVDLGSYQLPRGTNNYVELTDTLPAHDRPLRADALKFTLTP</sequence>
<dbReference type="AlphaFoldDB" id="A0A0T5VQ80"/>
<dbReference type="EMBL" id="LMZQ01000007">
    <property type="protein sequence ID" value="KRT15801.1"/>
    <property type="molecule type" value="Genomic_DNA"/>
</dbReference>
<dbReference type="Pfam" id="PF25275">
    <property type="entry name" value="Golvesin_C"/>
    <property type="match status" value="1"/>
</dbReference>
<comment type="caution">
    <text evidence="2">The sequence shown here is derived from an EMBL/GenBank/DDBJ whole genome shotgun (WGS) entry which is preliminary data.</text>
</comment>
<dbReference type="InterPro" id="IPR051923">
    <property type="entry name" value="Glycosyl_Hydrolase_39"/>
</dbReference>
<keyword evidence="3" id="KW-1185">Reference proteome</keyword>
<dbReference type="InterPro" id="IPR017853">
    <property type="entry name" value="GH"/>
</dbReference>
<dbReference type="OrthoDB" id="9776971at2"/>
<dbReference type="PANTHER" id="PTHR12631">
    <property type="entry name" value="ALPHA-L-IDURONIDASE"/>
    <property type="match status" value="1"/>
</dbReference>
<dbReference type="STRING" id="687842.ASU31_12510"/>
<dbReference type="Gene3D" id="3.20.20.80">
    <property type="entry name" value="Glycosidases"/>
    <property type="match status" value="1"/>
</dbReference>
<dbReference type="GO" id="GO:0004553">
    <property type="term" value="F:hydrolase activity, hydrolyzing O-glycosyl compounds"/>
    <property type="evidence" value="ECO:0007669"/>
    <property type="project" value="TreeGrafter"/>
</dbReference>
<protein>
    <recommendedName>
        <fullName evidence="1">Golvesin/Xly CBD-like domain-containing protein</fullName>
    </recommendedName>
</protein>
<dbReference type="InterPro" id="IPR033803">
    <property type="entry name" value="CBD-like_Golvesin-Xly"/>
</dbReference>
<dbReference type="Proteomes" id="UP000051950">
    <property type="component" value="Unassembled WGS sequence"/>
</dbReference>
<evidence type="ECO:0000313" key="3">
    <source>
        <dbReference type="Proteomes" id="UP000051950"/>
    </source>
</evidence>